<evidence type="ECO:0000256" key="3">
    <source>
        <dbReference type="ARBA" id="ARBA00023015"/>
    </source>
</evidence>
<keyword evidence="3" id="KW-0805">Transcription regulation</keyword>
<proteinExistence type="predicted"/>
<keyword evidence="9" id="KW-1185">Reference proteome</keyword>
<sequence>MLDEEVRSIEKSLQASDHGDSIELIAKWAARPQDLLEHLNRFRPHVVHFSGHGSEADEIILTNEAGNAQPVGKAAMAALFKALKDDISVVVLNACFSRSQADAITEYVDCAIGMSQAIGDGAAITFAGSFYSALGFGRTVGEAFEQGVLALMLEGIPEENTPRLLCRSGVDANKLQLLPMGTRDMRVTAALPPADKPRTALVVEDDGSIQALLAALLQREGFNVLRAGTNKQAADLLASSKVDLVLLDMELPDGDGLDFAREIRRTQELAIIFLTQRSGSADKIAGFEVGGDDYITKPFDPEELLARIASVMRRTVGQRVK</sequence>
<dbReference type="SUPFAM" id="SSF52172">
    <property type="entry name" value="CheY-like"/>
    <property type="match status" value="1"/>
</dbReference>
<organism evidence="8 9">
    <name type="scientific">Devosia nitrariae</name>
    <dbReference type="NCBI Taxonomy" id="2071872"/>
    <lineage>
        <taxon>Bacteria</taxon>
        <taxon>Pseudomonadati</taxon>
        <taxon>Pseudomonadota</taxon>
        <taxon>Alphaproteobacteria</taxon>
        <taxon>Hyphomicrobiales</taxon>
        <taxon>Devosiaceae</taxon>
        <taxon>Devosia</taxon>
    </lineage>
</organism>
<evidence type="ECO:0000256" key="4">
    <source>
        <dbReference type="ARBA" id="ARBA00023125"/>
    </source>
</evidence>
<gene>
    <name evidence="8" type="ORF">GCM10010862_11900</name>
</gene>
<evidence type="ECO:0000313" key="9">
    <source>
        <dbReference type="Proteomes" id="UP001156691"/>
    </source>
</evidence>
<dbReference type="InterPro" id="IPR011006">
    <property type="entry name" value="CheY-like_superfamily"/>
</dbReference>
<dbReference type="InterPro" id="IPR024983">
    <property type="entry name" value="CHAT_dom"/>
</dbReference>
<dbReference type="InterPro" id="IPR001789">
    <property type="entry name" value="Sig_transdc_resp-reg_receiver"/>
</dbReference>
<feature type="modified residue" description="4-aspartylphosphate" evidence="6">
    <location>
        <position position="248"/>
    </location>
</feature>
<evidence type="ECO:0000259" key="7">
    <source>
        <dbReference type="PROSITE" id="PS50110"/>
    </source>
</evidence>
<accession>A0ABQ5W241</accession>
<dbReference type="InterPro" id="IPR039420">
    <property type="entry name" value="WalR-like"/>
</dbReference>
<dbReference type="Gene3D" id="6.10.250.690">
    <property type="match status" value="1"/>
</dbReference>
<keyword evidence="2" id="KW-0902">Two-component regulatory system</keyword>
<dbReference type="PROSITE" id="PS50110">
    <property type="entry name" value="RESPONSE_REGULATORY"/>
    <property type="match status" value="1"/>
</dbReference>
<protein>
    <recommendedName>
        <fullName evidence="7">Response regulatory domain-containing protein</fullName>
    </recommendedName>
</protein>
<dbReference type="EMBL" id="BSNS01000007">
    <property type="protein sequence ID" value="GLQ53931.1"/>
    <property type="molecule type" value="Genomic_DNA"/>
</dbReference>
<evidence type="ECO:0000256" key="5">
    <source>
        <dbReference type="ARBA" id="ARBA00023163"/>
    </source>
</evidence>
<dbReference type="Pfam" id="PF12770">
    <property type="entry name" value="CHAT"/>
    <property type="match status" value="1"/>
</dbReference>
<comment type="caution">
    <text evidence="8">The sequence shown here is derived from an EMBL/GenBank/DDBJ whole genome shotgun (WGS) entry which is preliminary data.</text>
</comment>
<evidence type="ECO:0000256" key="1">
    <source>
        <dbReference type="ARBA" id="ARBA00022553"/>
    </source>
</evidence>
<keyword evidence="1 6" id="KW-0597">Phosphoprotein</keyword>
<reference evidence="9" key="1">
    <citation type="journal article" date="2019" name="Int. J. Syst. Evol. Microbiol.">
        <title>The Global Catalogue of Microorganisms (GCM) 10K type strain sequencing project: providing services to taxonomists for standard genome sequencing and annotation.</title>
        <authorList>
            <consortium name="The Broad Institute Genomics Platform"/>
            <consortium name="The Broad Institute Genome Sequencing Center for Infectious Disease"/>
            <person name="Wu L."/>
            <person name="Ma J."/>
        </authorList>
    </citation>
    <scope>NUCLEOTIDE SEQUENCE [LARGE SCALE GENOMIC DNA]</scope>
    <source>
        <strain evidence="9">NBRC 112416</strain>
    </source>
</reference>
<keyword evidence="4" id="KW-0238">DNA-binding</keyword>
<evidence type="ECO:0000256" key="2">
    <source>
        <dbReference type="ARBA" id="ARBA00023012"/>
    </source>
</evidence>
<keyword evidence="5" id="KW-0804">Transcription</keyword>
<dbReference type="Proteomes" id="UP001156691">
    <property type="component" value="Unassembled WGS sequence"/>
</dbReference>
<dbReference type="PANTHER" id="PTHR48111:SF1">
    <property type="entry name" value="TWO-COMPONENT RESPONSE REGULATOR ORR33"/>
    <property type="match status" value="1"/>
</dbReference>
<name>A0ABQ5W241_9HYPH</name>
<dbReference type="SMART" id="SM00448">
    <property type="entry name" value="REC"/>
    <property type="match status" value="1"/>
</dbReference>
<evidence type="ECO:0000256" key="6">
    <source>
        <dbReference type="PROSITE-ProRule" id="PRU00169"/>
    </source>
</evidence>
<dbReference type="Pfam" id="PF00072">
    <property type="entry name" value="Response_reg"/>
    <property type="match status" value="1"/>
</dbReference>
<feature type="domain" description="Response regulatory" evidence="7">
    <location>
        <begin position="199"/>
        <end position="312"/>
    </location>
</feature>
<evidence type="ECO:0000313" key="8">
    <source>
        <dbReference type="EMBL" id="GLQ53931.1"/>
    </source>
</evidence>
<dbReference type="PANTHER" id="PTHR48111">
    <property type="entry name" value="REGULATOR OF RPOS"/>
    <property type="match status" value="1"/>
</dbReference>
<dbReference type="Gene3D" id="3.40.50.2300">
    <property type="match status" value="1"/>
</dbReference>